<sequence>MVTLGWCWGCAHLGLLNCPTSQYLAPSPDTRRLIRPPQLRHHLGRQEQPRHLKQGNNLGACERPEVDEGLFSNYHRLGLGRIMLVGNIFSKLVF</sequence>
<gene>
    <name evidence="2" type="ORF">D0Y65_042696</name>
</gene>
<evidence type="ECO:0000313" key="2">
    <source>
        <dbReference type="EMBL" id="RZB59577.1"/>
    </source>
</evidence>
<evidence type="ECO:0000256" key="1">
    <source>
        <dbReference type="SAM" id="SignalP"/>
    </source>
</evidence>
<proteinExistence type="predicted"/>
<keyword evidence="3" id="KW-1185">Reference proteome</keyword>
<accession>A0A445GEA1</accession>
<evidence type="ECO:0000313" key="3">
    <source>
        <dbReference type="Proteomes" id="UP000289340"/>
    </source>
</evidence>
<dbReference type="AlphaFoldDB" id="A0A445GEA1"/>
<name>A0A445GEA1_GLYSO</name>
<feature type="signal peptide" evidence="1">
    <location>
        <begin position="1"/>
        <end position="16"/>
    </location>
</feature>
<dbReference type="EMBL" id="QZWG01000016">
    <property type="protein sequence ID" value="RZB59577.1"/>
    <property type="molecule type" value="Genomic_DNA"/>
</dbReference>
<feature type="chain" id="PRO_5019441590" evidence="1">
    <location>
        <begin position="17"/>
        <end position="94"/>
    </location>
</feature>
<reference evidence="2 3" key="1">
    <citation type="submission" date="2018-09" db="EMBL/GenBank/DDBJ databases">
        <title>A high-quality reference genome of wild soybean provides a powerful tool to mine soybean genomes.</title>
        <authorList>
            <person name="Xie M."/>
            <person name="Chung C.Y.L."/>
            <person name="Li M.-W."/>
            <person name="Wong F.-L."/>
            <person name="Chan T.-F."/>
            <person name="Lam H.-M."/>
        </authorList>
    </citation>
    <scope>NUCLEOTIDE SEQUENCE [LARGE SCALE GENOMIC DNA]</scope>
    <source>
        <strain evidence="3">cv. W05</strain>
        <tissue evidence="2">Hypocotyl of etiolated seedlings</tissue>
    </source>
</reference>
<comment type="caution">
    <text evidence="2">The sequence shown here is derived from an EMBL/GenBank/DDBJ whole genome shotgun (WGS) entry which is preliminary data.</text>
</comment>
<dbReference type="Proteomes" id="UP000289340">
    <property type="component" value="Chromosome 16"/>
</dbReference>
<protein>
    <submittedName>
        <fullName evidence="2">Uncharacterized protein</fullName>
    </submittedName>
</protein>
<organism evidence="2 3">
    <name type="scientific">Glycine soja</name>
    <name type="common">Wild soybean</name>
    <dbReference type="NCBI Taxonomy" id="3848"/>
    <lineage>
        <taxon>Eukaryota</taxon>
        <taxon>Viridiplantae</taxon>
        <taxon>Streptophyta</taxon>
        <taxon>Embryophyta</taxon>
        <taxon>Tracheophyta</taxon>
        <taxon>Spermatophyta</taxon>
        <taxon>Magnoliopsida</taxon>
        <taxon>eudicotyledons</taxon>
        <taxon>Gunneridae</taxon>
        <taxon>Pentapetalae</taxon>
        <taxon>rosids</taxon>
        <taxon>fabids</taxon>
        <taxon>Fabales</taxon>
        <taxon>Fabaceae</taxon>
        <taxon>Papilionoideae</taxon>
        <taxon>50 kb inversion clade</taxon>
        <taxon>NPAAA clade</taxon>
        <taxon>indigoferoid/millettioid clade</taxon>
        <taxon>Phaseoleae</taxon>
        <taxon>Glycine</taxon>
        <taxon>Glycine subgen. Soja</taxon>
    </lineage>
</organism>
<keyword evidence="1" id="KW-0732">Signal</keyword>